<accession>A0A918AE14</accession>
<reference evidence="2" key="1">
    <citation type="journal article" date="2014" name="Int. J. Syst. Evol. Microbiol.">
        <title>Complete genome sequence of Corynebacterium casei LMG S-19264T (=DSM 44701T), isolated from a smear-ripened cheese.</title>
        <authorList>
            <consortium name="US DOE Joint Genome Institute (JGI-PGF)"/>
            <person name="Walter F."/>
            <person name="Albersmeier A."/>
            <person name="Kalinowski J."/>
            <person name="Ruckert C."/>
        </authorList>
    </citation>
    <scope>NUCLEOTIDE SEQUENCE</scope>
    <source>
        <strain evidence="2">CGMCC 4.7430</strain>
    </source>
</reference>
<evidence type="ECO:0000313" key="3">
    <source>
        <dbReference type="Proteomes" id="UP000660745"/>
    </source>
</evidence>
<feature type="region of interest" description="Disordered" evidence="1">
    <location>
        <begin position="66"/>
        <end position="96"/>
    </location>
</feature>
<gene>
    <name evidence="2" type="ORF">GCM10012278_71620</name>
</gene>
<dbReference type="Proteomes" id="UP000660745">
    <property type="component" value="Unassembled WGS sequence"/>
</dbReference>
<evidence type="ECO:0000256" key="1">
    <source>
        <dbReference type="SAM" id="MobiDB-lite"/>
    </source>
</evidence>
<dbReference type="AlphaFoldDB" id="A0A918AE14"/>
<name>A0A918AE14_9ACTN</name>
<organism evidence="2 3">
    <name type="scientific">Nonomuraea glycinis</name>
    <dbReference type="NCBI Taxonomy" id="2047744"/>
    <lineage>
        <taxon>Bacteria</taxon>
        <taxon>Bacillati</taxon>
        <taxon>Actinomycetota</taxon>
        <taxon>Actinomycetes</taxon>
        <taxon>Streptosporangiales</taxon>
        <taxon>Streptosporangiaceae</taxon>
        <taxon>Nonomuraea</taxon>
    </lineage>
</organism>
<sequence>MVTPTDGHPRLSVEKLGALGESPSLKWLRAACQAMLPRIDLPELLLEVHSWTSFLDAYVHLADISTRMHDLPRSQRPRRAASRTSAPQPDEQLPQD</sequence>
<dbReference type="RefSeq" id="WP_189143150.1">
    <property type="nucleotide sequence ID" value="NZ_BMNK01000016.1"/>
</dbReference>
<evidence type="ECO:0000313" key="2">
    <source>
        <dbReference type="EMBL" id="GGP14693.1"/>
    </source>
</evidence>
<protein>
    <submittedName>
        <fullName evidence="2">Uncharacterized protein</fullName>
    </submittedName>
</protein>
<dbReference type="EMBL" id="BMNK01000016">
    <property type="protein sequence ID" value="GGP14693.1"/>
    <property type="molecule type" value="Genomic_DNA"/>
</dbReference>
<proteinExistence type="predicted"/>
<keyword evidence="3" id="KW-1185">Reference proteome</keyword>
<comment type="caution">
    <text evidence="2">The sequence shown here is derived from an EMBL/GenBank/DDBJ whole genome shotgun (WGS) entry which is preliminary data.</text>
</comment>
<reference evidence="2" key="2">
    <citation type="submission" date="2020-09" db="EMBL/GenBank/DDBJ databases">
        <authorList>
            <person name="Sun Q."/>
            <person name="Zhou Y."/>
        </authorList>
    </citation>
    <scope>NUCLEOTIDE SEQUENCE</scope>
    <source>
        <strain evidence="2">CGMCC 4.7430</strain>
    </source>
</reference>